<comment type="caution">
    <text evidence="3">The sequence shown here is derived from an EMBL/GenBank/DDBJ whole genome shotgun (WGS) entry which is preliminary data.</text>
</comment>
<evidence type="ECO:0000256" key="1">
    <source>
        <dbReference type="HAMAP-Rule" id="MF_00274"/>
    </source>
</evidence>
<dbReference type="PIRSF" id="PIRSF004555">
    <property type="entry name" value="UCP004555"/>
    <property type="match status" value="1"/>
</dbReference>
<comment type="similarity">
    <text evidence="1">Belongs to the YbaB/EbfC family.</text>
</comment>
<dbReference type="HAMAP" id="MF_00274">
    <property type="entry name" value="DNA_YbaB_EbfC"/>
    <property type="match status" value="1"/>
</dbReference>
<proteinExistence type="inferred from homology"/>
<dbReference type="NCBIfam" id="TIGR00103">
    <property type="entry name" value="DNA_YbaB_EbfC"/>
    <property type="match status" value="1"/>
</dbReference>
<protein>
    <recommendedName>
        <fullName evidence="1">Nucleoid-associated protein CAMGR0001_2750</fullName>
    </recommendedName>
</protein>
<keyword evidence="1" id="KW-0963">Cytoplasm</keyword>
<dbReference type="EMBL" id="ACYG01000009">
    <property type="protein sequence ID" value="EEV18737.1"/>
    <property type="molecule type" value="Genomic_DNA"/>
</dbReference>
<feature type="coiled-coil region" evidence="2">
    <location>
        <begin position="7"/>
        <end position="34"/>
    </location>
</feature>
<evidence type="ECO:0000256" key="2">
    <source>
        <dbReference type="SAM" id="Coils"/>
    </source>
</evidence>
<dbReference type="STRING" id="824.CGRAC_0258"/>
<organism evidence="3 4">
    <name type="scientific">Campylobacter gracilis RM3268</name>
    <dbReference type="NCBI Taxonomy" id="553220"/>
    <lineage>
        <taxon>Bacteria</taxon>
        <taxon>Pseudomonadati</taxon>
        <taxon>Campylobacterota</taxon>
        <taxon>Epsilonproteobacteria</taxon>
        <taxon>Campylobacterales</taxon>
        <taxon>Campylobacteraceae</taxon>
        <taxon>Campylobacter</taxon>
    </lineage>
</organism>
<dbReference type="GO" id="GO:0005737">
    <property type="term" value="C:cytoplasm"/>
    <property type="evidence" value="ECO:0007669"/>
    <property type="project" value="UniProtKB-UniRule"/>
</dbReference>
<dbReference type="InterPro" id="IPR036894">
    <property type="entry name" value="YbaB-like_sf"/>
</dbReference>
<dbReference type="Gene3D" id="3.30.1310.10">
    <property type="entry name" value="Nucleoid-associated protein YbaB-like domain"/>
    <property type="match status" value="1"/>
</dbReference>
<gene>
    <name evidence="3" type="ORF">CAMGR0001_2750</name>
</gene>
<dbReference type="GO" id="GO:0003677">
    <property type="term" value="F:DNA binding"/>
    <property type="evidence" value="ECO:0007669"/>
    <property type="project" value="UniProtKB-UniRule"/>
</dbReference>
<accession>C8PFA9</accession>
<dbReference type="SUPFAM" id="SSF82607">
    <property type="entry name" value="YbaB-like"/>
    <property type="match status" value="1"/>
</dbReference>
<dbReference type="eggNOG" id="COG0718">
    <property type="taxonomic scope" value="Bacteria"/>
</dbReference>
<keyword evidence="4" id="KW-1185">Reference proteome</keyword>
<keyword evidence="1 3" id="KW-0238">DNA-binding</keyword>
<dbReference type="InterPro" id="IPR004401">
    <property type="entry name" value="YbaB/EbfC"/>
</dbReference>
<dbReference type="Proteomes" id="UP000005709">
    <property type="component" value="Unassembled WGS sequence"/>
</dbReference>
<dbReference type="AlphaFoldDB" id="C8PFA9"/>
<name>C8PFA9_9BACT</name>
<comment type="subunit">
    <text evidence="1">Homodimer.</text>
</comment>
<dbReference type="GO" id="GO:0043590">
    <property type="term" value="C:bacterial nucleoid"/>
    <property type="evidence" value="ECO:0007669"/>
    <property type="project" value="UniProtKB-UniRule"/>
</dbReference>
<dbReference type="RefSeq" id="WP_005869878.1">
    <property type="nucleotide sequence ID" value="NZ_ACYG01000009.1"/>
</dbReference>
<dbReference type="Pfam" id="PF02575">
    <property type="entry name" value="YbaB_DNA_bd"/>
    <property type="match status" value="1"/>
</dbReference>
<reference evidence="3 4" key="1">
    <citation type="submission" date="2009-07" db="EMBL/GenBank/DDBJ databases">
        <authorList>
            <person name="Madupu R."/>
            <person name="Sebastian Y."/>
            <person name="Durkin A.S."/>
            <person name="Torralba M."/>
            <person name="Methe B."/>
            <person name="Sutton G.G."/>
            <person name="Strausberg R.L."/>
            <person name="Nelson K.E."/>
        </authorList>
    </citation>
    <scope>NUCLEOTIDE SEQUENCE [LARGE SCALE GENOMIC DNA]</scope>
    <source>
        <strain evidence="3 4">RM3268</strain>
    </source>
</reference>
<keyword evidence="2" id="KW-0175">Coiled coil</keyword>
<comment type="subcellular location">
    <subcellularLocation>
        <location evidence="1">Cytoplasm</location>
        <location evidence="1">Nucleoid</location>
    </subcellularLocation>
</comment>
<evidence type="ECO:0000313" key="3">
    <source>
        <dbReference type="EMBL" id="EEV18737.1"/>
    </source>
</evidence>
<dbReference type="OrthoDB" id="5343857at2"/>
<sequence length="109" mass="11507">MFEGMDFSKMGQMLDQMQAKAKQIEEENARKEFTVKSGAGMVAIRLNGAGEVLDLSIDDSLFSDKESLQILLISAIGDAIKLVENEKKGAAASMLGGLGGLGDLLGNKG</sequence>
<evidence type="ECO:0000313" key="4">
    <source>
        <dbReference type="Proteomes" id="UP000005709"/>
    </source>
</evidence>
<comment type="function">
    <text evidence="1">Binds to DNA and alters its conformation. May be involved in regulation of gene expression, nucleoid organization and DNA protection.</text>
</comment>